<dbReference type="RefSeq" id="WP_057876679.1">
    <property type="nucleotide sequence ID" value="NZ_AYZD01000027.1"/>
</dbReference>
<evidence type="ECO:0008006" key="3">
    <source>
        <dbReference type="Google" id="ProtNLM"/>
    </source>
</evidence>
<proteinExistence type="predicted"/>
<evidence type="ECO:0000313" key="1">
    <source>
        <dbReference type="EMBL" id="KRM95418.1"/>
    </source>
</evidence>
<accession>A0A0R2CVR4</accession>
<gene>
    <name evidence="1" type="ORF">FC19_GL002036</name>
</gene>
<dbReference type="PATRIC" id="fig|1423725.3.peg.2092"/>
<dbReference type="STRING" id="1423725.FC19_GL002036"/>
<keyword evidence="2" id="KW-1185">Reference proteome</keyword>
<name>A0A0R2CVR4_9LACO</name>
<dbReference type="Proteomes" id="UP000051015">
    <property type="component" value="Unassembled WGS sequence"/>
</dbReference>
<reference evidence="1 2" key="1">
    <citation type="journal article" date="2015" name="Genome Announc.">
        <title>Expanding the biotechnology potential of lactobacilli through comparative genomics of 213 strains and associated genera.</title>
        <authorList>
            <person name="Sun Z."/>
            <person name="Harris H.M."/>
            <person name="McCann A."/>
            <person name="Guo C."/>
            <person name="Argimon S."/>
            <person name="Zhang W."/>
            <person name="Yang X."/>
            <person name="Jeffery I.B."/>
            <person name="Cooney J.C."/>
            <person name="Kagawa T.F."/>
            <person name="Liu W."/>
            <person name="Song Y."/>
            <person name="Salvetti E."/>
            <person name="Wrobel A."/>
            <person name="Rasinkangas P."/>
            <person name="Parkhill J."/>
            <person name="Rea M.C."/>
            <person name="O'Sullivan O."/>
            <person name="Ritari J."/>
            <person name="Douillard F.P."/>
            <person name="Paul Ross R."/>
            <person name="Yang R."/>
            <person name="Briner A.E."/>
            <person name="Felis G.E."/>
            <person name="de Vos W.M."/>
            <person name="Barrangou R."/>
            <person name="Klaenhammer T.R."/>
            <person name="Caufield P.W."/>
            <person name="Cui Y."/>
            <person name="Zhang H."/>
            <person name="O'Toole P.W."/>
        </authorList>
    </citation>
    <scope>NUCLEOTIDE SEQUENCE [LARGE SCALE GENOMIC DNA]</scope>
    <source>
        <strain evidence="1 2">DSM 21051</strain>
    </source>
</reference>
<dbReference type="OrthoDB" id="2311344at2"/>
<protein>
    <recommendedName>
        <fullName evidence="3">Uracil-DNA glycosylase-like domain-containing protein</fullName>
    </recommendedName>
</protein>
<dbReference type="Pfam" id="PF07799">
    <property type="entry name" value="DUF1643"/>
    <property type="match status" value="1"/>
</dbReference>
<sequence>MAENETRKHLEKATVTIERKVKGKDIYWTKYLWDKEKPLVLIISNYPSSKSLLQEDLTTILIKNEIIEMKKFGGVIIANLFTRPMQTINERTLGEAFPVDGMDELIKIVGEVEKVIIAIGSLATRYQVATDRMKLFVNQVQKAGIVVEKFYDLINGQHKTVHPLAIRNEHWRLVQWNKECQKELMLDE</sequence>
<dbReference type="EMBL" id="AYZD01000027">
    <property type="protein sequence ID" value="KRM95418.1"/>
    <property type="molecule type" value="Genomic_DNA"/>
</dbReference>
<evidence type="ECO:0000313" key="2">
    <source>
        <dbReference type="Proteomes" id="UP000051015"/>
    </source>
</evidence>
<organism evidence="1 2">
    <name type="scientific">Liquorilactobacillus aquaticus DSM 21051</name>
    <dbReference type="NCBI Taxonomy" id="1423725"/>
    <lineage>
        <taxon>Bacteria</taxon>
        <taxon>Bacillati</taxon>
        <taxon>Bacillota</taxon>
        <taxon>Bacilli</taxon>
        <taxon>Lactobacillales</taxon>
        <taxon>Lactobacillaceae</taxon>
        <taxon>Liquorilactobacillus</taxon>
    </lineage>
</organism>
<dbReference type="AlphaFoldDB" id="A0A0R2CVR4"/>
<dbReference type="InterPro" id="IPR012441">
    <property type="entry name" value="DUF1643"/>
</dbReference>
<comment type="caution">
    <text evidence="1">The sequence shown here is derived from an EMBL/GenBank/DDBJ whole genome shotgun (WGS) entry which is preliminary data.</text>
</comment>